<dbReference type="Proteomes" id="UP000503840">
    <property type="component" value="Unassembled WGS sequence"/>
</dbReference>
<dbReference type="AlphaFoldDB" id="A0A7J0BKM3"/>
<evidence type="ECO:0000313" key="1">
    <source>
        <dbReference type="EMBL" id="GFM33742.1"/>
    </source>
</evidence>
<proteinExistence type="predicted"/>
<sequence length="284" mass="30717">MTKLDVPLLLHVPGLQPEFASSRMPAGVRFMSPGLPRTDASPFWVSGELPFAPAEARACLNEMISLGEQFRNTRDLVTLALQPQIDPYGGNDSVRKEMAELEHFAATGESVVSEKDPLQSEESLVAVSAIAAQKALILAWNLESRVHELAGLHDTLAKAAGSFKGLVGVDDEDLDELPGLSRTMGTLNSGAEDISRMNWRTVLSAVLRFAPADAVFVTTDERLVSALTELTEIVQPDEDLAQAGGVEGFGMCRVPAWTLLGHDSAPADRPWLGRELRFLVCHTC</sequence>
<reference evidence="1 2" key="1">
    <citation type="submission" date="2020-05" db="EMBL/GenBank/DDBJ databases">
        <title>Draft genome sequence of Desulfovibrio sp. strain HN2T.</title>
        <authorList>
            <person name="Ueno A."/>
            <person name="Tamazawa S."/>
            <person name="Tamamura S."/>
            <person name="Murakami T."/>
            <person name="Kiyama T."/>
            <person name="Inomata H."/>
            <person name="Amano Y."/>
            <person name="Miyakawa K."/>
            <person name="Tamaki H."/>
            <person name="Naganuma T."/>
            <person name="Kaneko K."/>
        </authorList>
    </citation>
    <scope>NUCLEOTIDE SEQUENCE [LARGE SCALE GENOMIC DNA]</scope>
    <source>
        <strain evidence="1 2">HN2</strain>
    </source>
</reference>
<protein>
    <submittedName>
        <fullName evidence="1">Uncharacterized protein</fullName>
    </submittedName>
</protein>
<evidence type="ECO:0000313" key="2">
    <source>
        <dbReference type="Proteomes" id="UP000503840"/>
    </source>
</evidence>
<keyword evidence="2" id="KW-1185">Reference proteome</keyword>
<gene>
    <name evidence="1" type="ORF">DSM101010T_21070</name>
</gene>
<comment type="caution">
    <text evidence="1">The sequence shown here is derived from an EMBL/GenBank/DDBJ whole genome shotgun (WGS) entry which is preliminary data.</text>
</comment>
<organism evidence="1 2">
    <name type="scientific">Desulfovibrio subterraneus</name>
    <dbReference type="NCBI Taxonomy" id="2718620"/>
    <lineage>
        <taxon>Bacteria</taxon>
        <taxon>Pseudomonadati</taxon>
        <taxon>Thermodesulfobacteriota</taxon>
        <taxon>Desulfovibrionia</taxon>
        <taxon>Desulfovibrionales</taxon>
        <taxon>Desulfovibrionaceae</taxon>
        <taxon>Desulfovibrio</taxon>
    </lineage>
</organism>
<dbReference type="EMBL" id="BLVO01000013">
    <property type="protein sequence ID" value="GFM33742.1"/>
    <property type="molecule type" value="Genomic_DNA"/>
</dbReference>
<dbReference type="RefSeq" id="WP_174405374.1">
    <property type="nucleotide sequence ID" value="NZ_BLVO01000013.1"/>
</dbReference>
<accession>A0A7J0BKM3</accession>
<name>A0A7J0BKM3_9BACT</name>